<proteinExistence type="predicted"/>
<dbReference type="GO" id="GO:0006313">
    <property type="term" value="P:DNA transposition"/>
    <property type="evidence" value="ECO:0007669"/>
    <property type="project" value="InterPro"/>
</dbReference>
<dbReference type="AlphaFoldDB" id="A0AAE3SHG0"/>
<dbReference type="RefSeq" id="WP_301192768.1">
    <property type="nucleotide sequence ID" value="NZ_JAPDPJ010000089.1"/>
</dbReference>
<dbReference type="InterPro" id="IPR051698">
    <property type="entry name" value="Transposase_11-like"/>
</dbReference>
<dbReference type="GO" id="GO:0004803">
    <property type="term" value="F:transposase activity"/>
    <property type="evidence" value="ECO:0007669"/>
    <property type="project" value="InterPro"/>
</dbReference>
<protein>
    <submittedName>
        <fullName evidence="3">ISAs1 family transposase</fullName>
    </submittedName>
</protein>
<gene>
    <name evidence="3" type="ORF">OM075_22300</name>
</gene>
<dbReference type="Proteomes" id="UP001209229">
    <property type="component" value="Unassembled WGS sequence"/>
</dbReference>
<keyword evidence="4" id="KW-1185">Reference proteome</keyword>
<evidence type="ECO:0000313" key="3">
    <source>
        <dbReference type="EMBL" id="MCW3789212.1"/>
    </source>
</evidence>
<dbReference type="InterPro" id="IPR047647">
    <property type="entry name" value="ISAs1_transpos"/>
</dbReference>
<organism evidence="3 4">
    <name type="scientific">Plebeiibacterium sediminum</name>
    <dbReference type="NCBI Taxonomy" id="2992112"/>
    <lineage>
        <taxon>Bacteria</taxon>
        <taxon>Pseudomonadati</taxon>
        <taxon>Bacteroidota</taxon>
        <taxon>Bacteroidia</taxon>
        <taxon>Marinilabiliales</taxon>
        <taxon>Marinilabiliaceae</taxon>
        <taxon>Plebeiibacterium</taxon>
    </lineage>
</organism>
<feature type="domain" description="Transposase IS4-like" evidence="1">
    <location>
        <begin position="116"/>
        <end position="346"/>
    </location>
</feature>
<reference evidence="3" key="1">
    <citation type="submission" date="2022-10" db="EMBL/GenBank/DDBJ databases">
        <authorList>
            <person name="Yu W.X."/>
        </authorList>
    </citation>
    <scope>NUCLEOTIDE SEQUENCE</scope>
    <source>
        <strain evidence="3">AAT</strain>
    </source>
</reference>
<dbReference type="Pfam" id="PF13808">
    <property type="entry name" value="DDE_Tnp_1_assoc"/>
    <property type="match status" value="1"/>
</dbReference>
<dbReference type="EMBL" id="JAPDPJ010000089">
    <property type="protein sequence ID" value="MCW3789212.1"/>
    <property type="molecule type" value="Genomic_DNA"/>
</dbReference>
<evidence type="ECO:0000313" key="4">
    <source>
        <dbReference type="Proteomes" id="UP001209229"/>
    </source>
</evidence>
<comment type="caution">
    <text evidence="3">The sequence shown here is derived from an EMBL/GenBank/DDBJ whole genome shotgun (WGS) entry which is preliminary data.</text>
</comment>
<dbReference type="InterPro" id="IPR002559">
    <property type="entry name" value="Transposase_11"/>
</dbReference>
<name>A0AAE3SHG0_9BACT</name>
<evidence type="ECO:0000259" key="1">
    <source>
        <dbReference type="Pfam" id="PF01609"/>
    </source>
</evidence>
<sequence length="379" mass="43566">MKNFKAQNNTERNISFKSHFSTLTDSRRTNKGNFFYPLQEILFLTISAVISGADNWTMIQEFGNSKLDWLRKFFPFNNGVPSHDVLGKVFARLNHEKFSQCFVNWINILSKHIMGQVVAIDGKTICRSGSKSNFKSAFHVVSAYASESRLCLGQKIVDEKSNEITAIPELLKIFDLKGCIVTIDAMGCQTEIAETILKNKANYLLMVKGNQGNLKEQVEKLFKIGQISSTQTQVDFGHGRIENRACHVITDLQFFDDKENWQGLNSIIRIDAERHDKATDKTSVETRYYISSLNQSAEQFNQIIRQHWTIENNLHWSLDFLFKEDYSLKKKGNSAINYNIILKLALAMLEREKSRKLSKPVKRLTAALDDKYRERILNC</sequence>
<dbReference type="InterPro" id="IPR032806">
    <property type="entry name" value="YbfD_N"/>
</dbReference>
<dbReference type="PANTHER" id="PTHR30298:SF0">
    <property type="entry name" value="PROTEIN YBFL-RELATED"/>
    <property type="match status" value="1"/>
</dbReference>
<dbReference type="Pfam" id="PF01609">
    <property type="entry name" value="DDE_Tnp_1"/>
    <property type="match status" value="1"/>
</dbReference>
<feature type="domain" description="H repeat-associated protein N-terminal" evidence="2">
    <location>
        <begin position="18"/>
        <end position="106"/>
    </location>
</feature>
<dbReference type="GO" id="GO:0003677">
    <property type="term" value="F:DNA binding"/>
    <property type="evidence" value="ECO:0007669"/>
    <property type="project" value="InterPro"/>
</dbReference>
<evidence type="ECO:0000259" key="2">
    <source>
        <dbReference type="Pfam" id="PF13808"/>
    </source>
</evidence>
<dbReference type="PANTHER" id="PTHR30298">
    <property type="entry name" value="H REPEAT-ASSOCIATED PREDICTED TRANSPOSASE"/>
    <property type="match status" value="1"/>
</dbReference>
<dbReference type="NCBIfam" id="NF033564">
    <property type="entry name" value="transpos_ISAs1"/>
    <property type="match status" value="1"/>
</dbReference>
<accession>A0AAE3SHG0</accession>